<dbReference type="HOGENOM" id="CLU_1276254_0_0_0"/>
<dbReference type="STRING" id="521045.Kole_1766"/>
<proteinExistence type="predicted"/>
<organism evidence="2 3">
    <name type="scientific">Kosmotoga olearia (strain ATCC BAA-1733 / DSM 21960 / TBF 19.5.1)</name>
    <dbReference type="NCBI Taxonomy" id="521045"/>
    <lineage>
        <taxon>Bacteria</taxon>
        <taxon>Thermotogati</taxon>
        <taxon>Thermotogota</taxon>
        <taxon>Thermotogae</taxon>
        <taxon>Kosmotogales</taxon>
        <taxon>Kosmotogaceae</taxon>
        <taxon>Kosmotoga</taxon>
    </lineage>
</organism>
<sequence>MGNLPPKNKPEEFRKAVKWFIKSGYSYDETMNLIKVEFGESAVKIAKQEWVRIKGKILEKRLRVVDNKSDSGVSPTFREVDNSSGVRNFYLILGVMAVLAVVFFIVFILGGKDTVLPYRILKIAETSKDQPYDFYIIAVLNVEKIPIDEQIVSTLKEIVSEYRRKRKVGRIELLLPGMKEGEGAFAAAIFSGRNLRYHVINHSVIDLWEQGFYNKK</sequence>
<evidence type="ECO:0000313" key="2">
    <source>
        <dbReference type="EMBL" id="ACR80451.1"/>
    </source>
</evidence>
<dbReference type="Proteomes" id="UP000002382">
    <property type="component" value="Chromosome"/>
</dbReference>
<dbReference type="AlphaFoldDB" id="C5CFV7"/>
<reference evidence="2 3" key="2">
    <citation type="journal article" date="2011" name="J. Bacteriol.">
        <title>Genome Sequence of Kosmotoga olearia Strain TBF 19.5.1, a Thermophilic Bacterium with a Wide Growth Temperature Range, Isolated from the Troll B Oil Platform in the North Sea.</title>
        <authorList>
            <person name="Swithers K.S."/>
            <person name="Dipippo J.L."/>
            <person name="Bruce D.C."/>
            <person name="Detter C."/>
            <person name="Tapia R."/>
            <person name="Han S."/>
            <person name="Goodwin L.A."/>
            <person name="Han J."/>
            <person name="Woyke T."/>
            <person name="Pitluck S."/>
            <person name="Pennacchio L."/>
            <person name="Nolan M."/>
            <person name="Mikhailova N."/>
            <person name="Land M.L."/>
            <person name="Nesbo C.L."/>
            <person name="Gogarten J.P."/>
            <person name="Noll K.M."/>
        </authorList>
    </citation>
    <scope>NUCLEOTIDE SEQUENCE [LARGE SCALE GENOMIC DNA]</scope>
    <source>
        <strain evidence="3">ATCC BAA-1733 / DSM 21960 / TBF 19.5.1</strain>
    </source>
</reference>
<dbReference type="EMBL" id="CP001634">
    <property type="protein sequence ID" value="ACR80451.1"/>
    <property type="molecule type" value="Genomic_DNA"/>
</dbReference>
<keyword evidence="1" id="KW-0472">Membrane</keyword>
<reference evidence="2 3" key="1">
    <citation type="submission" date="2009-06" db="EMBL/GenBank/DDBJ databases">
        <title>Complete sequence of Thermotogales bacterium TBF 19.5.1.</title>
        <authorList>
            <consortium name="US DOE Joint Genome Institute"/>
            <person name="Lucas S."/>
            <person name="Copeland A."/>
            <person name="Lapidus A."/>
            <person name="Glavina del Rio T."/>
            <person name="Tice H."/>
            <person name="Bruce D."/>
            <person name="Goodwin L."/>
            <person name="Pitluck S."/>
            <person name="Chertkov O."/>
            <person name="Brettin T."/>
            <person name="Detter J.C."/>
            <person name="Han C."/>
            <person name="Schmutz J."/>
            <person name="Larimer F."/>
            <person name="Land M."/>
            <person name="Hauser L."/>
            <person name="Kyrpides N."/>
            <person name="Ovchinnikova G."/>
            <person name="Noll K."/>
        </authorList>
    </citation>
    <scope>NUCLEOTIDE SEQUENCE [LARGE SCALE GENOMIC DNA]</scope>
    <source>
        <strain evidence="3">ATCC BAA-1733 / DSM 21960 / TBF 19.5.1</strain>
    </source>
</reference>
<dbReference type="RefSeq" id="WP_015869095.1">
    <property type="nucleotide sequence ID" value="NC_012785.1"/>
</dbReference>
<protein>
    <submittedName>
        <fullName evidence="2">Uncharacterized protein</fullName>
    </submittedName>
</protein>
<keyword evidence="1" id="KW-1133">Transmembrane helix</keyword>
<dbReference type="KEGG" id="kol:Kole_1766"/>
<keyword evidence="3" id="KW-1185">Reference proteome</keyword>
<evidence type="ECO:0000256" key="1">
    <source>
        <dbReference type="SAM" id="Phobius"/>
    </source>
</evidence>
<accession>C5CFV7</accession>
<feature type="transmembrane region" description="Helical" evidence="1">
    <location>
        <begin position="89"/>
        <end position="109"/>
    </location>
</feature>
<gene>
    <name evidence="2" type="ordered locus">Kole_1766</name>
</gene>
<keyword evidence="1" id="KW-0812">Transmembrane</keyword>
<evidence type="ECO:0000313" key="3">
    <source>
        <dbReference type="Proteomes" id="UP000002382"/>
    </source>
</evidence>
<name>C5CFV7_KOSOT</name>